<organism evidence="2">
    <name type="scientific">marine sediment metagenome</name>
    <dbReference type="NCBI Taxonomy" id="412755"/>
    <lineage>
        <taxon>unclassified sequences</taxon>
        <taxon>metagenomes</taxon>
        <taxon>ecological metagenomes</taxon>
    </lineage>
</organism>
<protein>
    <recommendedName>
        <fullName evidence="1">Toprim domain-containing protein</fullName>
    </recommendedName>
</protein>
<feature type="domain" description="Toprim" evidence="1">
    <location>
        <begin position="14"/>
        <end position="85"/>
    </location>
</feature>
<dbReference type="GO" id="GO:0005737">
    <property type="term" value="C:cytoplasm"/>
    <property type="evidence" value="ECO:0007669"/>
    <property type="project" value="TreeGrafter"/>
</dbReference>
<gene>
    <name evidence="2" type="ORF">LCGC14_2756850</name>
</gene>
<dbReference type="InterPro" id="IPR006171">
    <property type="entry name" value="TOPRIM_dom"/>
</dbReference>
<dbReference type="GO" id="GO:0006269">
    <property type="term" value="P:DNA replication, synthesis of primer"/>
    <property type="evidence" value="ECO:0007669"/>
    <property type="project" value="TreeGrafter"/>
</dbReference>
<name>A0A0F9B8S0_9ZZZZ</name>
<dbReference type="InterPro" id="IPR050219">
    <property type="entry name" value="DnaG_primase"/>
</dbReference>
<proteinExistence type="predicted"/>
<sequence length="124" mass="13774">IRSLFPLDHFDRGERAYLVEGPLDAMWLHQHGHASALATLGSNITRQQIDWLRGNVTAVTLVFDNDEVGWRATDQLIGRLSQHGFHVSVVRLPSHVKDVQELSADEIEQALSGARSALELKLGV</sequence>
<accession>A0A0F9B8S0</accession>
<dbReference type="Gene3D" id="3.40.1360.10">
    <property type="match status" value="1"/>
</dbReference>
<dbReference type="SMART" id="SM00493">
    <property type="entry name" value="TOPRIM"/>
    <property type="match status" value="1"/>
</dbReference>
<dbReference type="SUPFAM" id="SSF56731">
    <property type="entry name" value="DNA primase core"/>
    <property type="match status" value="1"/>
</dbReference>
<feature type="non-terminal residue" evidence="2">
    <location>
        <position position="1"/>
    </location>
</feature>
<dbReference type="Pfam" id="PF13155">
    <property type="entry name" value="Toprim_2"/>
    <property type="match status" value="1"/>
</dbReference>
<comment type="caution">
    <text evidence="2">The sequence shown here is derived from an EMBL/GenBank/DDBJ whole genome shotgun (WGS) entry which is preliminary data.</text>
</comment>
<dbReference type="AlphaFoldDB" id="A0A0F9B8S0"/>
<reference evidence="2" key="1">
    <citation type="journal article" date="2015" name="Nature">
        <title>Complex archaea that bridge the gap between prokaryotes and eukaryotes.</title>
        <authorList>
            <person name="Spang A."/>
            <person name="Saw J.H."/>
            <person name="Jorgensen S.L."/>
            <person name="Zaremba-Niedzwiedzka K."/>
            <person name="Martijn J."/>
            <person name="Lind A.E."/>
            <person name="van Eijk R."/>
            <person name="Schleper C."/>
            <person name="Guy L."/>
            <person name="Ettema T.J."/>
        </authorList>
    </citation>
    <scope>NUCLEOTIDE SEQUENCE</scope>
</reference>
<dbReference type="CDD" id="cd03364">
    <property type="entry name" value="TOPRIM_DnaG_primases"/>
    <property type="match status" value="1"/>
</dbReference>
<evidence type="ECO:0000259" key="1">
    <source>
        <dbReference type="SMART" id="SM00493"/>
    </source>
</evidence>
<dbReference type="PANTHER" id="PTHR30313:SF2">
    <property type="entry name" value="DNA PRIMASE"/>
    <property type="match status" value="1"/>
</dbReference>
<dbReference type="InterPro" id="IPR034151">
    <property type="entry name" value="TOPRIM_DnaG_bac"/>
</dbReference>
<dbReference type="EMBL" id="LAZR01050563">
    <property type="protein sequence ID" value="KKK87079.1"/>
    <property type="molecule type" value="Genomic_DNA"/>
</dbReference>
<evidence type="ECO:0000313" key="2">
    <source>
        <dbReference type="EMBL" id="KKK87079.1"/>
    </source>
</evidence>
<dbReference type="PANTHER" id="PTHR30313">
    <property type="entry name" value="DNA PRIMASE"/>
    <property type="match status" value="1"/>
</dbReference>